<keyword evidence="2" id="KW-0808">Transferase</keyword>
<name>A0A0R2LQV4_9LACO</name>
<dbReference type="Proteomes" id="UP000051906">
    <property type="component" value="Unassembled WGS sequence"/>
</dbReference>
<dbReference type="AlphaFoldDB" id="A0A0R2LQV4"/>
<dbReference type="EMBL" id="JQCA01000048">
    <property type="protein sequence ID" value="KRO04017.1"/>
    <property type="molecule type" value="Genomic_DNA"/>
</dbReference>
<dbReference type="Pfam" id="PF00583">
    <property type="entry name" value="Acetyltransf_1"/>
    <property type="match status" value="1"/>
</dbReference>
<accession>A0A0R2LQV4</accession>
<dbReference type="InterPro" id="IPR000182">
    <property type="entry name" value="GNAT_dom"/>
</dbReference>
<dbReference type="PROSITE" id="PS51186">
    <property type="entry name" value="GNAT"/>
    <property type="match status" value="1"/>
</dbReference>
<feature type="domain" description="N-acetyltransferase" evidence="1">
    <location>
        <begin position="1"/>
        <end position="152"/>
    </location>
</feature>
<evidence type="ECO:0000313" key="2">
    <source>
        <dbReference type="EMBL" id="KRO04017.1"/>
    </source>
</evidence>
<organism evidence="2 3">
    <name type="scientific">Levilactobacillus paucivorans</name>
    <dbReference type="NCBI Taxonomy" id="616990"/>
    <lineage>
        <taxon>Bacteria</taxon>
        <taxon>Bacillati</taxon>
        <taxon>Bacillota</taxon>
        <taxon>Bacilli</taxon>
        <taxon>Lactobacillales</taxon>
        <taxon>Lactobacillaceae</taxon>
        <taxon>Levilactobacillus</taxon>
    </lineage>
</organism>
<reference evidence="2 3" key="1">
    <citation type="journal article" date="2015" name="Genome Announc.">
        <title>Expanding the biotechnology potential of lactobacilli through comparative genomics of 213 strains and associated genera.</title>
        <authorList>
            <person name="Sun Z."/>
            <person name="Harris H.M."/>
            <person name="McCann A."/>
            <person name="Guo C."/>
            <person name="Argimon S."/>
            <person name="Zhang W."/>
            <person name="Yang X."/>
            <person name="Jeffery I.B."/>
            <person name="Cooney J.C."/>
            <person name="Kagawa T.F."/>
            <person name="Liu W."/>
            <person name="Song Y."/>
            <person name="Salvetti E."/>
            <person name="Wrobel A."/>
            <person name="Rasinkangas P."/>
            <person name="Parkhill J."/>
            <person name="Rea M.C."/>
            <person name="O'Sullivan O."/>
            <person name="Ritari J."/>
            <person name="Douillard F.P."/>
            <person name="Paul Ross R."/>
            <person name="Yang R."/>
            <person name="Briner A.E."/>
            <person name="Felis G.E."/>
            <person name="de Vos W.M."/>
            <person name="Barrangou R."/>
            <person name="Klaenhammer T.R."/>
            <person name="Caufield P.W."/>
            <person name="Cui Y."/>
            <person name="Zhang H."/>
            <person name="O'Toole P.W."/>
        </authorList>
    </citation>
    <scope>NUCLEOTIDE SEQUENCE [LARGE SCALE GENOMIC DNA]</scope>
    <source>
        <strain evidence="2 3">DSM 22467</strain>
    </source>
</reference>
<gene>
    <name evidence="2" type="ORF">IV54_GL001867</name>
</gene>
<sequence length="174" mass="18897">MSFETIQPMDYDQVDQVVAAAFAPVAESTGTEVDLIHRIRDTYDYQPSLEVVAKPSVDRVVAHGLLSPVTIRGNWHTTTIVALAPLAVDPEWQGQAIGSELLSELETRARQAGFSAVSVVGDTTYYGRRGYVMAEDFAIHNTLPVRMGNSLIKPLTPGALAHVGGMLEYPAPFK</sequence>
<dbReference type="GO" id="GO:0016747">
    <property type="term" value="F:acyltransferase activity, transferring groups other than amino-acyl groups"/>
    <property type="evidence" value="ECO:0007669"/>
    <property type="project" value="InterPro"/>
</dbReference>
<comment type="caution">
    <text evidence="2">The sequence shown here is derived from an EMBL/GenBank/DDBJ whole genome shotgun (WGS) entry which is preliminary data.</text>
</comment>
<evidence type="ECO:0000313" key="3">
    <source>
        <dbReference type="Proteomes" id="UP000051906"/>
    </source>
</evidence>
<dbReference type="PATRIC" id="fig|616990.3.peg.1979"/>
<protein>
    <submittedName>
        <fullName evidence="2">Acetyltransferase</fullName>
    </submittedName>
</protein>
<dbReference type="Gene3D" id="3.40.630.30">
    <property type="match status" value="1"/>
</dbReference>
<dbReference type="SUPFAM" id="SSF55729">
    <property type="entry name" value="Acyl-CoA N-acyltransferases (Nat)"/>
    <property type="match status" value="1"/>
</dbReference>
<keyword evidence="3" id="KW-1185">Reference proteome</keyword>
<dbReference type="CDD" id="cd04301">
    <property type="entry name" value="NAT_SF"/>
    <property type="match status" value="1"/>
</dbReference>
<proteinExistence type="predicted"/>
<evidence type="ECO:0000259" key="1">
    <source>
        <dbReference type="PROSITE" id="PS51186"/>
    </source>
</evidence>
<dbReference type="InterPro" id="IPR016181">
    <property type="entry name" value="Acyl_CoA_acyltransferase"/>
</dbReference>